<name>G7KRA4_MEDTR</name>
<dbReference type="CDD" id="cd23375">
    <property type="entry name" value="beta-trefoil_STI_VvMLP-like"/>
    <property type="match status" value="1"/>
</dbReference>
<dbReference type="AlphaFoldDB" id="G7KRA4"/>
<sequence>MKLHFPLLFLLLTLFTTKPLQGAEQPEEVRDTSGNLVRNSINYFILPSSIQCGTRCEMALLNTNKTCPLDVVEEEEAMQFSFVPFNFKKGVIRVSTDLNVIHSFPTNCSTSSVTVWKVDKVDVATSQRFVTTGGVQGNPGRETVDNWFKIERFESGYKLVFCPTVCRECEVVCKDIGIFLDENRNTRFVLSDFPFGVKFQRACCE</sequence>
<dbReference type="PANTHER" id="PTHR33107:SF78">
    <property type="entry name" value="NODULE CYSTEINE-RICH (NCR) SECRETED PEPTIDE"/>
    <property type="match status" value="1"/>
</dbReference>
<feature type="chain" id="PRO_5014573794" evidence="3">
    <location>
        <begin position="23"/>
        <end position="205"/>
    </location>
</feature>
<dbReference type="MEROPS" id="I03.030"/>
<evidence type="ECO:0000256" key="3">
    <source>
        <dbReference type="SAM" id="SignalP"/>
    </source>
</evidence>
<dbReference type="SMART" id="SM00452">
    <property type="entry name" value="STI"/>
    <property type="match status" value="1"/>
</dbReference>
<dbReference type="GO" id="GO:0005576">
    <property type="term" value="C:extracellular region"/>
    <property type="evidence" value="ECO:0007669"/>
    <property type="project" value="UniProtKB-SubCell"/>
</dbReference>
<comment type="subcellular location">
    <subcellularLocation>
        <location evidence="1">Secreted</location>
    </subcellularLocation>
</comment>
<dbReference type="OMA" id="MCIVIAY"/>
<keyword evidence="7" id="KW-1185">Reference proteome</keyword>
<dbReference type="SUPFAM" id="SSF50386">
    <property type="entry name" value="STI-like"/>
    <property type="match status" value="1"/>
</dbReference>
<proteinExistence type="predicted"/>
<evidence type="ECO:0000313" key="7">
    <source>
        <dbReference type="Proteomes" id="UP000002051"/>
    </source>
</evidence>
<dbReference type="Pfam" id="PF00197">
    <property type="entry name" value="Kunitz_legume"/>
    <property type="match status" value="1"/>
</dbReference>
<dbReference type="Proteomes" id="UP000265566">
    <property type="component" value="Chromosome 7"/>
</dbReference>
<dbReference type="PANTHER" id="PTHR33107">
    <property type="entry name" value="KUNITZ TRYPSIN INHIBITOR 2"/>
    <property type="match status" value="1"/>
</dbReference>
<reference evidence="5" key="4">
    <citation type="journal article" date="2018" name="Nat. Plants">
        <title>Whole-genome landscape of Medicago truncatula symbiotic genes.</title>
        <authorList>
            <person name="Pecrix Y."/>
            <person name="Gamas P."/>
            <person name="Carrere S."/>
        </authorList>
    </citation>
    <scope>NUCLEOTIDE SEQUENCE</scope>
    <source>
        <tissue evidence="5">Leaves</tissue>
    </source>
</reference>
<dbReference type="InterPro" id="IPR002160">
    <property type="entry name" value="Prot_inh_Kunz-lg"/>
</dbReference>
<reference evidence="4 7" key="2">
    <citation type="journal article" date="2014" name="BMC Genomics">
        <title>An improved genome release (version Mt4.0) for the model legume Medicago truncatula.</title>
        <authorList>
            <person name="Tang H."/>
            <person name="Krishnakumar V."/>
            <person name="Bidwell S."/>
            <person name="Rosen B."/>
            <person name="Chan A."/>
            <person name="Zhou S."/>
            <person name="Gentzbittel L."/>
            <person name="Childs K.L."/>
            <person name="Yandell M."/>
            <person name="Gundlach H."/>
            <person name="Mayer K.F."/>
            <person name="Schwartz D.C."/>
            <person name="Town C.D."/>
        </authorList>
    </citation>
    <scope>GENOME REANNOTATION</scope>
    <source>
        <strain evidence="6 7">cv. Jemalong A17</strain>
    </source>
</reference>
<feature type="signal peptide" evidence="3">
    <location>
        <begin position="1"/>
        <end position="22"/>
    </location>
</feature>
<dbReference type="EMBL" id="PSQE01000007">
    <property type="protein sequence ID" value="RHN45266.1"/>
    <property type="molecule type" value="Genomic_DNA"/>
</dbReference>
<dbReference type="Proteomes" id="UP000002051">
    <property type="component" value="Unassembled WGS sequence"/>
</dbReference>
<reference evidence="6" key="3">
    <citation type="submission" date="2015-04" db="UniProtKB">
        <authorList>
            <consortium name="EnsemblPlants"/>
        </authorList>
    </citation>
    <scope>IDENTIFICATION</scope>
    <source>
        <strain evidence="6">cv. Jemalong A17</strain>
    </source>
</reference>
<organism evidence="4 7">
    <name type="scientific">Medicago truncatula</name>
    <name type="common">Barrel medic</name>
    <name type="synonym">Medicago tribuloides</name>
    <dbReference type="NCBI Taxonomy" id="3880"/>
    <lineage>
        <taxon>Eukaryota</taxon>
        <taxon>Viridiplantae</taxon>
        <taxon>Streptophyta</taxon>
        <taxon>Embryophyta</taxon>
        <taxon>Tracheophyta</taxon>
        <taxon>Spermatophyta</taxon>
        <taxon>Magnoliopsida</taxon>
        <taxon>eudicotyledons</taxon>
        <taxon>Gunneridae</taxon>
        <taxon>Pentapetalae</taxon>
        <taxon>rosids</taxon>
        <taxon>fabids</taxon>
        <taxon>Fabales</taxon>
        <taxon>Fabaceae</taxon>
        <taxon>Papilionoideae</taxon>
        <taxon>50 kb inversion clade</taxon>
        <taxon>NPAAA clade</taxon>
        <taxon>Hologalegina</taxon>
        <taxon>IRL clade</taxon>
        <taxon>Trifolieae</taxon>
        <taxon>Medicago</taxon>
    </lineage>
</organism>
<dbReference type="STRING" id="3880.G7KRA4"/>
<evidence type="ECO:0000313" key="6">
    <source>
        <dbReference type="EnsemblPlants" id="AES78638"/>
    </source>
</evidence>
<keyword evidence="2" id="KW-0964">Secreted</keyword>
<dbReference type="GO" id="GO:0004866">
    <property type="term" value="F:endopeptidase inhibitor activity"/>
    <property type="evidence" value="ECO:0007669"/>
    <property type="project" value="InterPro"/>
</dbReference>
<dbReference type="Gene3D" id="2.80.10.50">
    <property type="match status" value="1"/>
</dbReference>
<dbReference type="EMBL" id="CM001223">
    <property type="protein sequence ID" value="AES78638.1"/>
    <property type="molecule type" value="Genomic_DNA"/>
</dbReference>
<dbReference type="PaxDb" id="3880-AES78638"/>
<dbReference type="EnsemblPlants" id="AES78638">
    <property type="protein sequence ID" value="AES78638"/>
    <property type="gene ID" value="MTR_7g037410"/>
</dbReference>
<evidence type="ECO:0000313" key="5">
    <source>
        <dbReference type="EMBL" id="RHN45266.1"/>
    </source>
</evidence>
<evidence type="ECO:0000313" key="4">
    <source>
        <dbReference type="EMBL" id="AES78638.1"/>
    </source>
</evidence>
<dbReference type="HOGENOM" id="CLU_090145_1_0_1"/>
<accession>G7KRA4</accession>
<protein>
    <submittedName>
        <fullName evidence="4">Nodule Cysteine-Rich (NCR) secreted peptide</fullName>
    </submittedName>
</protein>
<gene>
    <name evidence="6" type="primary">11440968</name>
    <name evidence="4" type="ordered locus">MTR_7g037410</name>
    <name evidence="5" type="ORF">MtrunA17_Chr7g0228581</name>
</gene>
<keyword evidence="3" id="KW-0732">Signal</keyword>
<dbReference type="eggNOG" id="ENOG502QWSQ">
    <property type="taxonomic scope" value="Eukaryota"/>
</dbReference>
<evidence type="ECO:0000256" key="1">
    <source>
        <dbReference type="ARBA" id="ARBA00004613"/>
    </source>
</evidence>
<evidence type="ECO:0000256" key="2">
    <source>
        <dbReference type="ARBA" id="ARBA00022525"/>
    </source>
</evidence>
<dbReference type="Gramene" id="rna39509">
    <property type="protein sequence ID" value="RHN45266.1"/>
    <property type="gene ID" value="gene39509"/>
</dbReference>
<dbReference type="InterPro" id="IPR011065">
    <property type="entry name" value="Kunitz_inhibitor_STI-like_sf"/>
</dbReference>
<reference evidence="4 7" key="1">
    <citation type="journal article" date="2011" name="Nature">
        <title>The Medicago genome provides insight into the evolution of rhizobial symbioses.</title>
        <authorList>
            <person name="Young N.D."/>
            <person name="Debelle F."/>
            <person name="Oldroyd G.E."/>
            <person name="Geurts R."/>
            <person name="Cannon S.B."/>
            <person name="Udvardi M.K."/>
            <person name="Benedito V.A."/>
            <person name="Mayer K.F."/>
            <person name="Gouzy J."/>
            <person name="Schoof H."/>
            <person name="Van de Peer Y."/>
            <person name="Proost S."/>
            <person name="Cook D.R."/>
            <person name="Meyers B.C."/>
            <person name="Spannagl M."/>
            <person name="Cheung F."/>
            <person name="De Mita S."/>
            <person name="Krishnakumar V."/>
            <person name="Gundlach H."/>
            <person name="Zhou S."/>
            <person name="Mudge J."/>
            <person name="Bharti A.K."/>
            <person name="Murray J.D."/>
            <person name="Naoumkina M.A."/>
            <person name="Rosen B."/>
            <person name="Silverstein K.A."/>
            <person name="Tang H."/>
            <person name="Rombauts S."/>
            <person name="Zhao P.X."/>
            <person name="Zhou P."/>
            <person name="Barbe V."/>
            <person name="Bardou P."/>
            <person name="Bechner M."/>
            <person name="Bellec A."/>
            <person name="Berger A."/>
            <person name="Berges H."/>
            <person name="Bidwell S."/>
            <person name="Bisseling T."/>
            <person name="Choisne N."/>
            <person name="Couloux A."/>
            <person name="Denny R."/>
            <person name="Deshpande S."/>
            <person name="Dai X."/>
            <person name="Doyle J.J."/>
            <person name="Dudez A.M."/>
            <person name="Farmer A.D."/>
            <person name="Fouteau S."/>
            <person name="Franken C."/>
            <person name="Gibelin C."/>
            <person name="Gish J."/>
            <person name="Goldstein S."/>
            <person name="Gonzalez A.J."/>
            <person name="Green P.J."/>
            <person name="Hallab A."/>
            <person name="Hartog M."/>
            <person name="Hua A."/>
            <person name="Humphray S.J."/>
            <person name="Jeong D.H."/>
            <person name="Jing Y."/>
            <person name="Jocker A."/>
            <person name="Kenton S.M."/>
            <person name="Kim D.J."/>
            <person name="Klee K."/>
            <person name="Lai H."/>
            <person name="Lang C."/>
            <person name="Lin S."/>
            <person name="Macmil S.L."/>
            <person name="Magdelenat G."/>
            <person name="Matthews L."/>
            <person name="McCorrison J."/>
            <person name="Monaghan E.L."/>
            <person name="Mun J.H."/>
            <person name="Najar F.Z."/>
            <person name="Nicholson C."/>
            <person name="Noirot C."/>
            <person name="O'Bleness M."/>
            <person name="Paule C.R."/>
            <person name="Poulain J."/>
            <person name="Prion F."/>
            <person name="Qin B."/>
            <person name="Qu C."/>
            <person name="Retzel E.F."/>
            <person name="Riddle C."/>
            <person name="Sallet E."/>
            <person name="Samain S."/>
            <person name="Samson N."/>
            <person name="Sanders I."/>
            <person name="Saurat O."/>
            <person name="Scarpelli C."/>
            <person name="Schiex T."/>
            <person name="Segurens B."/>
            <person name="Severin A.J."/>
            <person name="Sherrier D.J."/>
            <person name="Shi R."/>
            <person name="Sims S."/>
            <person name="Singer S.R."/>
            <person name="Sinharoy S."/>
            <person name="Sterck L."/>
            <person name="Viollet A."/>
            <person name="Wang B.B."/>
            <person name="Wang K."/>
            <person name="Wang M."/>
            <person name="Wang X."/>
            <person name="Warfsmann J."/>
            <person name="Weissenbach J."/>
            <person name="White D.D."/>
            <person name="White J.D."/>
            <person name="Wiley G.B."/>
            <person name="Wincker P."/>
            <person name="Xing Y."/>
            <person name="Yang L."/>
            <person name="Yao Z."/>
            <person name="Ying F."/>
            <person name="Zhai J."/>
            <person name="Zhou L."/>
            <person name="Zuber A."/>
            <person name="Denarie J."/>
            <person name="Dixon R.A."/>
            <person name="May G.D."/>
            <person name="Schwartz D.C."/>
            <person name="Rogers J."/>
            <person name="Quetier F."/>
            <person name="Town C.D."/>
            <person name="Roe B.A."/>
        </authorList>
    </citation>
    <scope>NUCLEOTIDE SEQUENCE [LARGE SCALE GENOMIC DNA]</scope>
    <source>
        <strain evidence="4">A17</strain>
        <strain evidence="6 7">cv. Jemalong A17</strain>
    </source>
</reference>